<dbReference type="InterPro" id="IPR023611">
    <property type="entry name" value="mS23_dom_met"/>
</dbReference>
<dbReference type="CDD" id="cd23701">
    <property type="entry name" value="At1g26750"/>
    <property type="match status" value="1"/>
</dbReference>
<accession>A0AAV7IUH2</accession>
<keyword evidence="9" id="KW-1185">Reference proteome</keyword>
<dbReference type="Proteomes" id="UP000826195">
    <property type="component" value="Unassembled WGS sequence"/>
</dbReference>
<evidence type="ECO:0000313" key="8">
    <source>
        <dbReference type="EMBL" id="KAH0560387.1"/>
    </source>
</evidence>
<dbReference type="EMBL" id="JAHXZJ010000374">
    <property type="protein sequence ID" value="KAH0560387.1"/>
    <property type="molecule type" value="Genomic_DNA"/>
</dbReference>
<evidence type="ECO:0000256" key="6">
    <source>
        <dbReference type="ARBA" id="ARBA00035137"/>
    </source>
</evidence>
<feature type="domain" description="Small ribosomal subunit protein mS23 conserved" evidence="7">
    <location>
        <begin position="2"/>
        <end position="79"/>
    </location>
</feature>
<dbReference type="GO" id="GO:0005739">
    <property type="term" value="C:mitochondrion"/>
    <property type="evidence" value="ECO:0007669"/>
    <property type="project" value="InterPro"/>
</dbReference>
<evidence type="ECO:0000256" key="2">
    <source>
        <dbReference type="ARBA" id="ARBA00009864"/>
    </source>
</evidence>
<dbReference type="GO" id="GO:0006412">
    <property type="term" value="P:translation"/>
    <property type="evidence" value="ECO:0007669"/>
    <property type="project" value="InterPro"/>
</dbReference>
<dbReference type="PANTHER" id="PTHR15925">
    <property type="entry name" value="MITOCHONDRIAL RIBOSOMAL PROTEIN S23"/>
    <property type="match status" value="1"/>
</dbReference>
<name>A0AAV7IUH2_COTGL</name>
<dbReference type="AlphaFoldDB" id="A0AAV7IUH2"/>
<comment type="caution">
    <text evidence="8">The sequence shown here is derived from an EMBL/GenBank/DDBJ whole genome shotgun (WGS) entry which is preliminary data.</text>
</comment>
<organism evidence="8 9">
    <name type="scientific">Cotesia glomerata</name>
    <name type="common">Lepidopteran parasitic wasp</name>
    <name type="synonym">Apanteles glomeratus</name>
    <dbReference type="NCBI Taxonomy" id="32391"/>
    <lineage>
        <taxon>Eukaryota</taxon>
        <taxon>Metazoa</taxon>
        <taxon>Ecdysozoa</taxon>
        <taxon>Arthropoda</taxon>
        <taxon>Hexapoda</taxon>
        <taxon>Insecta</taxon>
        <taxon>Pterygota</taxon>
        <taxon>Neoptera</taxon>
        <taxon>Endopterygota</taxon>
        <taxon>Hymenoptera</taxon>
        <taxon>Apocrita</taxon>
        <taxon>Ichneumonoidea</taxon>
        <taxon>Braconidae</taxon>
        <taxon>Microgastrinae</taxon>
        <taxon>Cotesia</taxon>
    </lineage>
</organism>
<comment type="subcellular location">
    <subcellularLocation>
        <location evidence="1">Mitochondrion</location>
    </subcellularLocation>
</comment>
<evidence type="ECO:0000259" key="7">
    <source>
        <dbReference type="Pfam" id="PF10484"/>
    </source>
</evidence>
<keyword evidence="4" id="KW-0496">Mitochondrion</keyword>
<dbReference type="PANTHER" id="PTHR15925:SF2">
    <property type="entry name" value="SMALL RIBOSOMAL SUBUNIT PROTEIN MS23"/>
    <property type="match status" value="1"/>
</dbReference>
<dbReference type="Pfam" id="PF10484">
    <property type="entry name" value="MRP-S23"/>
    <property type="match status" value="1"/>
</dbReference>
<dbReference type="InterPro" id="IPR059242">
    <property type="entry name" value="mS23_dom"/>
</dbReference>
<evidence type="ECO:0000313" key="9">
    <source>
        <dbReference type="Proteomes" id="UP000826195"/>
    </source>
</evidence>
<proteinExistence type="inferred from homology"/>
<dbReference type="InterPro" id="IPR019520">
    <property type="entry name" value="Ribosomal_mS23_met"/>
</dbReference>
<keyword evidence="3" id="KW-0689">Ribosomal protein</keyword>
<evidence type="ECO:0000256" key="4">
    <source>
        <dbReference type="ARBA" id="ARBA00023128"/>
    </source>
</evidence>
<evidence type="ECO:0000256" key="3">
    <source>
        <dbReference type="ARBA" id="ARBA00022980"/>
    </source>
</evidence>
<protein>
    <recommendedName>
        <fullName evidence="6">Small ribosomal subunit protein mS23</fullName>
    </recommendedName>
</protein>
<keyword evidence="5" id="KW-0687">Ribonucleoprotein</keyword>
<reference evidence="8 9" key="1">
    <citation type="journal article" date="2021" name="J. Hered.">
        <title>A chromosome-level genome assembly of the parasitoid wasp, Cotesia glomerata (Hymenoptera: Braconidae).</title>
        <authorList>
            <person name="Pinto B.J."/>
            <person name="Weis J.J."/>
            <person name="Gamble T."/>
            <person name="Ode P.J."/>
            <person name="Paul R."/>
            <person name="Zaspel J.M."/>
        </authorList>
    </citation>
    <scope>NUCLEOTIDE SEQUENCE [LARGE SCALE GENOMIC DNA]</scope>
    <source>
        <strain evidence="8">CgM1</strain>
    </source>
</reference>
<gene>
    <name evidence="8" type="ORF">KQX54_004109</name>
</gene>
<dbReference type="GO" id="GO:0005840">
    <property type="term" value="C:ribosome"/>
    <property type="evidence" value="ECO:0007669"/>
    <property type="project" value="InterPro"/>
</dbReference>
<sequence>MAQSRLERIGTIFTRVQSLLKSGAVKSEDKPIWYVVYEAFPPKYEPRFDRVAPNIEIQDIFYKEDIIRAKFQKEFGNNLTFHINV</sequence>
<evidence type="ECO:0000256" key="1">
    <source>
        <dbReference type="ARBA" id="ARBA00004173"/>
    </source>
</evidence>
<evidence type="ECO:0000256" key="5">
    <source>
        <dbReference type="ARBA" id="ARBA00023274"/>
    </source>
</evidence>
<dbReference type="GO" id="GO:0003735">
    <property type="term" value="F:structural constituent of ribosome"/>
    <property type="evidence" value="ECO:0007669"/>
    <property type="project" value="InterPro"/>
</dbReference>
<comment type="similarity">
    <text evidence="2">Belongs to the mitochondrion-specific ribosomal protein mS23 family.</text>
</comment>